<accession>A0A4D6LH84</accession>
<dbReference type="Proteomes" id="UP000501690">
    <property type="component" value="Linkage Group LG3"/>
</dbReference>
<organism evidence="2 3">
    <name type="scientific">Vigna unguiculata</name>
    <name type="common">Cowpea</name>
    <dbReference type="NCBI Taxonomy" id="3917"/>
    <lineage>
        <taxon>Eukaryota</taxon>
        <taxon>Viridiplantae</taxon>
        <taxon>Streptophyta</taxon>
        <taxon>Embryophyta</taxon>
        <taxon>Tracheophyta</taxon>
        <taxon>Spermatophyta</taxon>
        <taxon>Magnoliopsida</taxon>
        <taxon>eudicotyledons</taxon>
        <taxon>Gunneridae</taxon>
        <taxon>Pentapetalae</taxon>
        <taxon>rosids</taxon>
        <taxon>fabids</taxon>
        <taxon>Fabales</taxon>
        <taxon>Fabaceae</taxon>
        <taxon>Papilionoideae</taxon>
        <taxon>50 kb inversion clade</taxon>
        <taxon>NPAAA clade</taxon>
        <taxon>indigoferoid/millettioid clade</taxon>
        <taxon>Phaseoleae</taxon>
        <taxon>Vigna</taxon>
    </lineage>
</organism>
<dbReference type="AlphaFoldDB" id="A0A4D6LH84"/>
<gene>
    <name evidence="2" type="ORF">DEO72_LG3g2487</name>
</gene>
<evidence type="ECO:0000313" key="3">
    <source>
        <dbReference type="Proteomes" id="UP000501690"/>
    </source>
</evidence>
<evidence type="ECO:0000313" key="2">
    <source>
        <dbReference type="EMBL" id="QCD87947.1"/>
    </source>
</evidence>
<keyword evidence="1" id="KW-0812">Transmembrane</keyword>
<name>A0A4D6LH84_VIGUN</name>
<keyword evidence="3" id="KW-1185">Reference proteome</keyword>
<proteinExistence type="predicted"/>
<feature type="transmembrane region" description="Helical" evidence="1">
    <location>
        <begin position="24"/>
        <end position="44"/>
    </location>
</feature>
<evidence type="ECO:0000256" key="1">
    <source>
        <dbReference type="SAM" id="Phobius"/>
    </source>
</evidence>
<protein>
    <submittedName>
        <fullName evidence="2">Uncharacterized protein</fullName>
    </submittedName>
</protein>
<reference evidence="2 3" key="1">
    <citation type="submission" date="2019-04" db="EMBL/GenBank/DDBJ databases">
        <title>An improved genome assembly and genetic linkage map for asparagus bean, Vigna unguiculata ssp. sesquipedialis.</title>
        <authorList>
            <person name="Xia Q."/>
            <person name="Zhang R."/>
            <person name="Dong Y."/>
        </authorList>
    </citation>
    <scope>NUCLEOTIDE SEQUENCE [LARGE SCALE GENOMIC DNA]</scope>
    <source>
        <tissue evidence="2">Leaf</tissue>
    </source>
</reference>
<sequence>MGVATSFHPKGVSMRSLTNKYSEMGWAVVVVEAVVLAAVAVLVAGEEVDLEVEQVVVEVLELEEV</sequence>
<keyword evidence="1" id="KW-1133">Transmembrane helix</keyword>
<keyword evidence="1" id="KW-0472">Membrane</keyword>
<dbReference type="EMBL" id="CP039347">
    <property type="protein sequence ID" value="QCD87947.1"/>
    <property type="molecule type" value="Genomic_DNA"/>
</dbReference>